<evidence type="ECO:0000256" key="1">
    <source>
        <dbReference type="SAM" id="MobiDB-lite"/>
    </source>
</evidence>
<sequence>MAQYKGAASEAGRAMHLMKKREKQREQMEQMKQRIAEENIMKSNIDKKFSAHYDAVEAELKSSTVGLVTLNDMKAKQEALVKEREKQLAKKEQSKELQLKLEKLREKERKKEAKRKISSLSFTLEEEEEGGEEEEEVAMDEEELEREEVTTKKRKLGKNPDVDTSFLPDRDREEEENRLREELRQEWEAKQEKIKSEEIEITFSYWDGSGHRRTVKMKKGNTMQQFLQKALEILRKDFSECVVAAGKLLPHHHSFYDFIVTKARGKSGPLFNFDVHDDVRLLSDATVEKDESHAGKVVLRSWYEKNKHIFPASRWEPYDPEKKWDKYTVSAEGCGGDWTGTWWPEGMTRTPAHLLIALFPSLVPMPDPVSQGVTWPPCLRMSWSPAAPVCPYCFLAQP</sequence>
<dbReference type="AlphaFoldDB" id="A0A8C2UQS8"/>
<protein>
    <submittedName>
        <fullName evidence="3">Family with sequence similarity 50 member A</fullName>
    </submittedName>
</protein>
<feature type="compositionally biased region" description="Basic and acidic residues" evidence="1">
    <location>
        <begin position="168"/>
        <end position="177"/>
    </location>
</feature>
<evidence type="ECO:0000313" key="4">
    <source>
        <dbReference type="Proteomes" id="UP000694398"/>
    </source>
</evidence>
<name>A0A8C2UQS8_CHILA</name>
<feature type="region of interest" description="Disordered" evidence="1">
    <location>
        <begin position="105"/>
        <end position="177"/>
    </location>
</feature>
<proteinExistence type="predicted"/>
<dbReference type="InterPro" id="IPR007005">
    <property type="entry name" value="XAP5"/>
</dbReference>
<feature type="region of interest" description="Disordered" evidence="1">
    <location>
        <begin position="1"/>
        <end position="31"/>
    </location>
</feature>
<organism evidence="3 4">
    <name type="scientific">Chinchilla lanigera</name>
    <name type="common">Long-tailed chinchilla</name>
    <name type="synonym">Chinchilla villidera</name>
    <dbReference type="NCBI Taxonomy" id="34839"/>
    <lineage>
        <taxon>Eukaryota</taxon>
        <taxon>Metazoa</taxon>
        <taxon>Chordata</taxon>
        <taxon>Craniata</taxon>
        <taxon>Vertebrata</taxon>
        <taxon>Euteleostomi</taxon>
        <taxon>Mammalia</taxon>
        <taxon>Eutheria</taxon>
        <taxon>Euarchontoglires</taxon>
        <taxon>Glires</taxon>
        <taxon>Rodentia</taxon>
        <taxon>Hystricomorpha</taxon>
        <taxon>Chinchillidae</taxon>
        <taxon>Chinchilla</taxon>
    </lineage>
</organism>
<reference evidence="3" key="1">
    <citation type="submission" date="2025-08" db="UniProtKB">
        <authorList>
            <consortium name="Ensembl"/>
        </authorList>
    </citation>
    <scope>IDENTIFICATION</scope>
</reference>
<dbReference type="GO" id="GO:0043484">
    <property type="term" value="P:regulation of RNA splicing"/>
    <property type="evidence" value="ECO:0007669"/>
    <property type="project" value="Ensembl"/>
</dbReference>
<evidence type="ECO:0000313" key="3">
    <source>
        <dbReference type="Ensembl" id="ENSCLAP00000003840.1"/>
    </source>
</evidence>
<dbReference type="Pfam" id="PF04921">
    <property type="entry name" value="XAP5"/>
    <property type="match status" value="1"/>
</dbReference>
<dbReference type="Proteomes" id="UP000694398">
    <property type="component" value="Unassembled WGS sequence"/>
</dbReference>
<dbReference type="Ensembl" id="ENSCLAT00000003916.1">
    <property type="protein sequence ID" value="ENSCLAP00000003840.1"/>
    <property type="gene ID" value="ENSCLAG00000002733.1"/>
</dbReference>
<evidence type="ECO:0000259" key="2">
    <source>
        <dbReference type="Pfam" id="PF04921"/>
    </source>
</evidence>
<feature type="compositionally biased region" description="Acidic residues" evidence="1">
    <location>
        <begin position="124"/>
        <end position="146"/>
    </location>
</feature>
<keyword evidence="4" id="KW-1185">Reference proteome</keyword>
<dbReference type="InterPro" id="IPR048337">
    <property type="entry name" value="FAM50A/XAP5_C"/>
</dbReference>
<reference evidence="3" key="2">
    <citation type="submission" date="2025-09" db="UniProtKB">
        <authorList>
            <consortium name="Ensembl"/>
        </authorList>
    </citation>
    <scope>IDENTIFICATION</scope>
</reference>
<dbReference type="GO" id="GO:0005654">
    <property type="term" value="C:nucleoplasm"/>
    <property type="evidence" value="ECO:0007669"/>
    <property type="project" value="Ensembl"/>
</dbReference>
<dbReference type="GO" id="GO:0006325">
    <property type="term" value="P:chromatin organization"/>
    <property type="evidence" value="ECO:0007669"/>
    <property type="project" value="TreeGrafter"/>
</dbReference>
<dbReference type="GeneTree" id="ENSGT00390000004735"/>
<gene>
    <name evidence="3" type="primary">FAM50A</name>
    <name evidence="3" type="synonym">Fam50a</name>
</gene>
<dbReference type="PANTHER" id="PTHR12722:SF2">
    <property type="entry name" value="PROTEIN FAM50A"/>
    <property type="match status" value="1"/>
</dbReference>
<accession>A0A8C2UQS8</accession>
<feature type="domain" description="FAM50A/XAP5 C-terminal" evidence="2">
    <location>
        <begin position="197"/>
        <end position="328"/>
    </location>
</feature>
<dbReference type="PANTHER" id="PTHR12722">
    <property type="entry name" value="XAP-5 PROTEIN-RELATED"/>
    <property type="match status" value="1"/>
</dbReference>